<protein>
    <submittedName>
        <fullName evidence="3">Uncharacterized protein</fullName>
    </submittedName>
</protein>
<proteinExistence type="predicted"/>
<reference evidence="4" key="2">
    <citation type="journal article" date="2017" name="Nat. Plants">
        <title>The Aegilops tauschii genome reveals multiple impacts of transposons.</title>
        <authorList>
            <person name="Zhao G."/>
            <person name="Zou C."/>
            <person name="Li K."/>
            <person name="Wang K."/>
            <person name="Li T."/>
            <person name="Gao L."/>
            <person name="Zhang X."/>
            <person name="Wang H."/>
            <person name="Yang Z."/>
            <person name="Liu X."/>
            <person name="Jiang W."/>
            <person name="Mao L."/>
            <person name="Kong X."/>
            <person name="Jiao Y."/>
            <person name="Jia J."/>
        </authorList>
    </citation>
    <scope>NUCLEOTIDE SEQUENCE [LARGE SCALE GENOMIC DNA]</scope>
    <source>
        <strain evidence="4">cv. AL8/78</strain>
    </source>
</reference>
<organism evidence="3 4">
    <name type="scientific">Aegilops tauschii subsp. strangulata</name>
    <name type="common">Goatgrass</name>
    <dbReference type="NCBI Taxonomy" id="200361"/>
    <lineage>
        <taxon>Eukaryota</taxon>
        <taxon>Viridiplantae</taxon>
        <taxon>Streptophyta</taxon>
        <taxon>Embryophyta</taxon>
        <taxon>Tracheophyta</taxon>
        <taxon>Spermatophyta</taxon>
        <taxon>Magnoliopsida</taxon>
        <taxon>Liliopsida</taxon>
        <taxon>Poales</taxon>
        <taxon>Poaceae</taxon>
        <taxon>BOP clade</taxon>
        <taxon>Pooideae</taxon>
        <taxon>Triticodae</taxon>
        <taxon>Triticeae</taxon>
        <taxon>Triticinae</taxon>
        <taxon>Aegilops</taxon>
    </lineage>
</organism>
<evidence type="ECO:0000313" key="3">
    <source>
        <dbReference type="EnsemblPlants" id="AET4Gv20100800.1"/>
    </source>
</evidence>
<accession>A0A453H7Y2</accession>
<keyword evidence="4" id="KW-1185">Reference proteome</keyword>
<reference evidence="3" key="3">
    <citation type="journal article" date="2017" name="Nature">
        <title>Genome sequence of the progenitor of the wheat D genome Aegilops tauschii.</title>
        <authorList>
            <person name="Luo M.C."/>
            <person name="Gu Y.Q."/>
            <person name="Puiu D."/>
            <person name="Wang H."/>
            <person name="Twardziok S.O."/>
            <person name="Deal K.R."/>
            <person name="Huo N."/>
            <person name="Zhu T."/>
            <person name="Wang L."/>
            <person name="Wang Y."/>
            <person name="McGuire P.E."/>
            <person name="Liu S."/>
            <person name="Long H."/>
            <person name="Ramasamy R.K."/>
            <person name="Rodriguez J.C."/>
            <person name="Van S.L."/>
            <person name="Yuan L."/>
            <person name="Wang Z."/>
            <person name="Xia Z."/>
            <person name="Xiao L."/>
            <person name="Anderson O.D."/>
            <person name="Ouyang S."/>
            <person name="Liang Y."/>
            <person name="Zimin A.V."/>
            <person name="Pertea G."/>
            <person name="Qi P."/>
            <person name="Bennetzen J.L."/>
            <person name="Dai X."/>
            <person name="Dawson M.W."/>
            <person name="Muller H.G."/>
            <person name="Kugler K."/>
            <person name="Rivarola-Duarte L."/>
            <person name="Spannagl M."/>
            <person name="Mayer K.F.X."/>
            <person name="Lu F.H."/>
            <person name="Bevan M.W."/>
            <person name="Leroy P."/>
            <person name="Li P."/>
            <person name="You F.M."/>
            <person name="Sun Q."/>
            <person name="Liu Z."/>
            <person name="Lyons E."/>
            <person name="Wicker T."/>
            <person name="Salzberg S.L."/>
            <person name="Devos K.M."/>
            <person name="Dvorak J."/>
        </authorList>
    </citation>
    <scope>NUCLEOTIDE SEQUENCE [LARGE SCALE GENOMIC DNA]</scope>
    <source>
        <strain evidence="3">cv. AL8/78</strain>
    </source>
</reference>
<keyword evidence="2" id="KW-0732">Signal</keyword>
<evidence type="ECO:0000256" key="2">
    <source>
        <dbReference type="SAM" id="SignalP"/>
    </source>
</evidence>
<dbReference type="OrthoDB" id="622517at2759"/>
<reference evidence="4" key="1">
    <citation type="journal article" date="2014" name="Science">
        <title>Ancient hybridizations among the ancestral genomes of bread wheat.</title>
        <authorList>
            <consortium name="International Wheat Genome Sequencing Consortium,"/>
            <person name="Marcussen T."/>
            <person name="Sandve S.R."/>
            <person name="Heier L."/>
            <person name="Spannagl M."/>
            <person name="Pfeifer M."/>
            <person name="Jakobsen K.S."/>
            <person name="Wulff B.B."/>
            <person name="Steuernagel B."/>
            <person name="Mayer K.F."/>
            <person name="Olsen O.A."/>
        </authorList>
    </citation>
    <scope>NUCLEOTIDE SEQUENCE [LARGE SCALE GENOMIC DNA]</scope>
    <source>
        <strain evidence="4">cv. AL8/78</strain>
    </source>
</reference>
<feature type="signal peptide" evidence="2">
    <location>
        <begin position="1"/>
        <end position="25"/>
    </location>
</feature>
<reference evidence="3" key="5">
    <citation type="journal article" date="2021" name="G3 (Bethesda)">
        <title>Aegilops tauschii genome assembly Aet v5.0 features greater sequence contiguity and improved annotation.</title>
        <authorList>
            <person name="Wang L."/>
            <person name="Zhu T."/>
            <person name="Rodriguez J.C."/>
            <person name="Deal K.R."/>
            <person name="Dubcovsky J."/>
            <person name="McGuire P.E."/>
            <person name="Lux T."/>
            <person name="Spannagl M."/>
            <person name="Mayer K.F.X."/>
            <person name="Baldrich P."/>
            <person name="Meyers B.C."/>
            <person name="Huo N."/>
            <person name="Gu Y.Q."/>
            <person name="Zhou H."/>
            <person name="Devos K.M."/>
            <person name="Bennetzen J.L."/>
            <person name="Unver T."/>
            <person name="Budak H."/>
            <person name="Gulick P.J."/>
            <person name="Galiba G."/>
            <person name="Kalapos B."/>
            <person name="Nelson D.R."/>
            <person name="Li P."/>
            <person name="You F.M."/>
            <person name="Luo M.C."/>
            <person name="Dvorak J."/>
        </authorList>
    </citation>
    <scope>NUCLEOTIDE SEQUENCE [LARGE SCALE GENOMIC DNA]</scope>
    <source>
        <strain evidence="3">cv. AL8/78</strain>
    </source>
</reference>
<feature type="region of interest" description="Disordered" evidence="1">
    <location>
        <begin position="48"/>
        <end position="81"/>
    </location>
</feature>
<dbReference type="Proteomes" id="UP000015105">
    <property type="component" value="Chromosome 4D"/>
</dbReference>
<evidence type="ECO:0000313" key="4">
    <source>
        <dbReference type="Proteomes" id="UP000015105"/>
    </source>
</evidence>
<evidence type="ECO:0000256" key="1">
    <source>
        <dbReference type="SAM" id="MobiDB-lite"/>
    </source>
</evidence>
<dbReference type="OMA" id="HNTCAPP"/>
<feature type="chain" id="PRO_5019012356" evidence="2">
    <location>
        <begin position="26"/>
        <end position="152"/>
    </location>
</feature>
<sequence>MARCSRAWLTLLLVACCALVQSSYGSRPPPREPQMAGVLSPTMVHSAAEPLHDDGTTEVRLSMEEGPTGHPGANTVDDDGGTFATLAMGGGGVVSSEQRKGSGAPVLQQALGRTLGSKLARRVLGGEAEDSAAGPSCHSNNAHITCAPPAQR</sequence>
<name>A0A453H7Y2_AEGTS</name>
<dbReference type="AlphaFoldDB" id="A0A453H7Y2"/>
<feature type="region of interest" description="Disordered" evidence="1">
    <location>
        <begin position="127"/>
        <end position="152"/>
    </location>
</feature>
<dbReference type="EnsemblPlants" id="AET4Gv20100800.1">
    <property type="protein sequence ID" value="AET4Gv20100800.1"/>
    <property type="gene ID" value="AET4Gv20100800"/>
</dbReference>
<reference evidence="3" key="4">
    <citation type="submission" date="2019-03" db="UniProtKB">
        <authorList>
            <consortium name="EnsemblPlants"/>
        </authorList>
    </citation>
    <scope>IDENTIFICATION</scope>
</reference>
<dbReference type="Gramene" id="AET4Gv20100800.1">
    <property type="protein sequence ID" value="AET4Gv20100800.1"/>
    <property type="gene ID" value="AET4Gv20100800"/>
</dbReference>
<feature type="compositionally biased region" description="Basic and acidic residues" evidence="1">
    <location>
        <begin position="50"/>
        <end position="63"/>
    </location>
</feature>